<evidence type="ECO:0000313" key="7">
    <source>
        <dbReference type="Proteomes" id="UP001293593"/>
    </source>
</evidence>
<dbReference type="Pfam" id="PF00035">
    <property type="entry name" value="dsrm"/>
    <property type="match status" value="2"/>
</dbReference>
<dbReference type="InterPro" id="IPR014720">
    <property type="entry name" value="dsRBD_dom"/>
</dbReference>
<dbReference type="CDD" id="cd00048">
    <property type="entry name" value="DSRM_SF"/>
    <property type="match status" value="1"/>
</dbReference>
<evidence type="ECO:0000256" key="3">
    <source>
        <dbReference type="PROSITE-ProRule" id="PRU00266"/>
    </source>
</evidence>
<reference evidence="6" key="1">
    <citation type="submission" date="2023-10" db="EMBL/GenBank/DDBJ databases">
        <title>Chromosome-level genome of the transformable northern wattle, Acacia crassicarpa.</title>
        <authorList>
            <person name="Massaro I."/>
            <person name="Sinha N.R."/>
            <person name="Poethig S."/>
            <person name="Leichty A.R."/>
        </authorList>
    </citation>
    <scope>NUCLEOTIDE SEQUENCE</scope>
    <source>
        <strain evidence="6">Acra3RX</strain>
        <tissue evidence="6">Leaf</tissue>
    </source>
</reference>
<dbReference type="SUPFAM" id="SSF54768">
    <property type="entry name" value="dsRNA-binding domain-like"/>
    <property type="match status" value="2"/>
</dbReference>
<keyword evidence="2 3" id="KW-0694">RNA-binding</keyword>
<name>A0AAE1MVM3_9FABA</name>
<evidence type="ECO:0000259" key="5">
    <source>
        <dbReference type="PROSITE" id="PS50137"/>
    </source>
</evidence>
<dbReference type="AlphaFoldDB" id="A0AAE1MVM3"/>
<comment type="caution">
    <text evidence="6">The sequence shown here is derived from an EMBL/GenBank/DDBJ whole genome shotgun (WGS) entry which is preliminary data.</text>
</comment>
<keyword evidence="7" id="KW-1185">Reference proteome</keyword>
<feature type="compositionally biased region" description="Polar residues" evidence="4">
    <location>
        <begin position="7"/>
        <end position="23"/>
    </location>
</feature>
<evidence type="ECO:0000256" key="4">
    <source>
        <dbReference type="SAM" id="MobiDB-lite"/>
    </source>
</evidence>
<feature type="domain" description="DRBM" evidence="5">
    <location>
        <begin position="69"/>
        <end position="138"/>
    </location>
</feature>
<dbReference type="PANTHER" id="PTHR46031">
    <property type="match status" value="1"/>
</dbReference>
<evidence type="ECO:0000256" key="1">
    <source>
        <dbReference type="ARBA" id="ARBA00022737"/>
    </source>
</evidence>
<dbReference type="Gene3D" id="3.30.160.20">
    <property type="match status" value="2"/>
</dbReference>
<organism evidence="6 7">
    <name type="scientific">Acacia crassicarpa</name>
    <name type="common">northern wattle</name>
    <dbReference type="NCBI Taxonomy" id="499986"/>
    <lineage>
        <taxon>Eukaryota</taxon>
        <taxon>Viridiplantae</taxon>
        <taxon>Streptophyta</taxon>
        <taxon>Embryophyta</taxon>
        <taxon>Tracheophyta</taxon>
        <taxon>Spermatophyta</taxon>
        <taxon>Magnoliopsida</taxon>
        <taxon>eudicotyledons</taxon>
        <taxon>Gunneridae</taxon>
        <taxon>Pentapetalae</taxon>
        <taxon>rosids</taxon>
        <taxon>fabids</taxon>
        <taxon>Fabales</taxon>
        <taxon>Fabaceae</taxon>
        <taxon>Caesalpinioideae</taxon>
        <taxon>mimosoid clade</taxon>
        <taxon>Acacieae</taxon>
        <taxon>Acacia</taxon>
    </lineage>
</organism>
<feature type="compositionally biased region" description="Basic residues" evidence="4">
    <location>
        <begin position="329"/>
        <end position="342"/>
    </location>
</feature>
<feature type="compositionally biased region" description="Low complexity" evidence="4">
    <location>
        <begin position="24"/>
        <end position="49"/>
    </location>
</feature>
<accession>A0AAE1MVM3</accession>
<dbReference type="GO" id="GO:0003723">
    <property type="term" value="F:RNA binding"/>
    <property type="evidence" value="ECO:0007669"/>
    <property type="project" value="UniProtKB-UniRule"/>
</dbReference>
<dbReference type="SMART" id="SM00358">
    <property type="entry name" value="DSRM"/>
    <property type="match status" value="2"/>
</dbReference>
<evidence type="ECO:0000256" key="2">
    <source>
        <dbReference type="ARBA" id="ARBA00022884"/>
    </source>
</evidence>
<proteinExistence type="predicted"/>
<feature type="compositionally biased region" description="Polar residues" evidence="4">
    <location>
        <begin position="50"/>
        <end position="59"/>
    </location>
</feature>
<dbReference type="Proteomes" id="UP001293593">
    <property type="component" value="Unassembled WGS sequence"/>
</dbReference>
<gene>
    <name evidence="6" type="ORF">QN277_015886</name>
</gene>
<feature type="compositionally biased region" description="Basic and acidic residues" evidence="4">
    <location>
        <begin position="300"/>
        <end position="310"/>
    </location>
</feature>
<feature type="region of interest" description="Disordered" evidence="4">
    <location>
        <begin position="1"/>
        <end position="65"/>
    </location>
</feature>
<dbReference type="PROSITE" id="PS50137">
    <property type="entry name" value="DS_RBD"/>
    <property type="match status" value="2"/>
</dbReference>
<feature type="domain" description="DRBM" evidence="5">
    <location>
        <begin position="154"/>
        <end position="215"/>
    </location>
</feature>
<sequence length="389" mass="42677">MAAPETVNMQQPSFPSRTMPNSAQPSFSLPSVQPQVSVPGPSSSAPGPSTLAQLTSAEPSGTRIPEHLMHKNRLQEYAQRSNMPLPIYHTPNEGSGHAPRFRSTVLVDGKYYTSQNVFCVRKAAEQDVAKLAYEQIVTKIKNEGLPDIFEKTMFFKSILNEFAAKMNLDKVTYHTVQQEGHLFFVASLVFNGKSYIGDPARSKKEAEQLAARTAILSNLSDSRFGTRLSEVINSKFKFCAAINIVKDSQHTSTVSMAHSGHVSGSATPVAVNNNESSNKFEVALPEPSSRGLQQEFQMSKQEKCPEESRVSDLSQQVGEPQHLDDGSSLKKRKKNKRKANKKARVDSLLPVAAFPPSQAPPAVTPFPLSQAPPVTLPFIFSQPRCSVMH</sequence>
<keyword evidence="1" id="KW-0677">Repeat</keyword>
<dbReference type="PANTHER" id="PTHR46031:SF37">
    <property type="entry name" value="DRBM DOMAIN-CONTAINING PROTEIN"/>
    <property type="match status" value="1"/>
</dbReference>
<evidence type="ECO:0000313" key="6">
    <source>
        <dbReference type="EMBL" id="KAK4277973.1"/>
    </source>
</evidence>
<protein>
    <recommendedName>
        <fullName evidence="5">DRBM domain-containing protein</fullName>
    </recommendedName>
</protein>
<dbReference type="EMBL" id="JAWXYG010000003">
    <property type="protein sequence ID" value="KAK4277973.1"/>
    <property type="molecule type" value="Genomic_DNA"/>
</dbReference>
<feature type="region of interest" description="Disordered" evidence="4">
    <location>
        <begin position="299"/>
        <end position="347"/>
    </location>
</feature>